<evidence type="ECO:0000256" key="1">
    <source>
        <dbReference type="ARBA" id="ARBA00003195"/>
    </source>
</evidence>
<evidence type="ECO:0000256" key="10">
    <source>
        <dbReference type="ARBA" id="ARBA00022989"/>
    </source>
</evidence>
<evidence type="ECO:0000313" key="16">
    <source>
        <dbReference type="Proteomes" id="UP000245768"/>
    </source>
</evidence>
<comment type="subcellular location">
    <subcellularLocation>
        <location evidence="2">Mitochondrion inner membrane</location>
        <topology evidence="2">Single-pass membrane protein</topology>
        <orientation evidence="2">Matrix side</orientation>
    </subcellularLocation>
</comment>
<name>A0A316Y8P4_9BASI</name>
<gene>
    <name evidence="15" type="ORF">FA10DRAFT_246247</name>
</gene>
<protein>
    <recommendedName>
        <fullName evidence="4">NADH dehydrogenase [ubiquinone] 1 alpha subcomplex subunit 1</fullName>
    </recommendedName>
</protein>
<keyword evidence="11" id="KW-0496">Mitochondrion</keyword>
<evidence type="ECO:0000256" key="5">
    <source>
        <dbReference type="ARBA" id="ARBA00022448"/>
    </source>
</evidence>
<evidence type="ECO:0000256" key="12">
    <source>
        <dbReference type="ARBA" id="ARBA00023136"/>
    </source>
</evidence>
<dbReference type="InterPro" id="IPR017384">
    <property type="entry name" value="NADH_Ub_cplx-1_asu_su-1"/>
</dbReference>
<evidence type="ECO:0000256" key="6">
    <source>
        <dbReference type="ARBA" id="ARBA00022660"/>
    </source>
</evidence>
<reference evidence="15" key="1">
    <citation type="journal article" date="2018" name="Mol. Biol. Evol.">
        <title>Broad Genomic Sampling Reveals a Smut Pathogenic Ancestry of the Fungal Clade Ustilaginomycotina.</title>
        <authorList>
            <person name="Kijpornyongpan T."/>
            <person name="Mondo S.J."/>
            <person name="Barry K."/>
            <person name="Sandor L."/>
            <person name="Lee J."/>
            <person name="Lipzen A."/>
            <person name="Pangilinan J."/>
            <person name="LaButti K."/>
            <person name="Hainaut M."/>
            <person name="Henrissat B."/>
            <person name="Grigoriev I.V."/>
            <person name="Spatafora J.W."/>
            <person name="Aime M.C."/>
        </authorList>
    </citation>
    <scope>NUCLEOTIDE SEQUENCE [LARGE SCALE GENOMIC DNA]</scope>
    <source>
        <strain evidence="15">MCA 4198</strain>
    </source>
</reference>
<evidence type="ECO:0000256" key="9">
    <source>
        <dbReference type="ARBA" id="ARBA00022982"/>
    </source>
</evidence>
<keyword evidence="7 14" id="KW-0812">Transmembrane</keyword>
<keyword evidence="12 14" id="KW-0472">Membrane</keyword>
<evidence type="ECO:0000313" key="15">
    <source>
        <dbReference type="EMBL" id="PWN86560.1"/>
    </source>
</evidence>
<sequence>MPVPFEAFIPMGLVVVMFGITGTGFNIAKRMTNDGKPQRHGLDDWEHMMMKRDERLTGSLRGQSVDPVAPPGFATNSIWETERVK</sequence>
<keyword evidence="10 14" id="KW-1133">Transmembrane helix</keyword>
<dbReference type="PANTHER" id="PTHR17098">
    <property type="entry name" value="NADH-UBIQUINONE OXIDOREDUCTASE MWFE SUBUNIT"/>
    <property type="match status" value="1"/>
</dbReference>
<dbReference type="Proteomes" id="UP000245768">
    <property type="component" value="Unassembled WGS sequence"/>
</dbReference>
<evidence type="ECO:0000256" key="11">
    <source>
        <dbReference type="ARBA" id="ARBA00023128"/>
    </source>
</evidence>
<evidence type="ECO:0000256" key="3">
    <source>
        <dbReference type="ARBA" id="ARBA00009960"/>
    </source>
</evidence>
<dbReference type="STRING" id="215250.A0A316Y8P4"/>
<dbReference type="Pfam" id="PF15879">
    <property type="entry name" value="MWFE"/>
    <property type="match status" value="1"/>
</dbReference>
<dbReference type="OrthoDB" id="1920692at2759"/>
<keyword evidence="6" id="KW-0679">Respiratory chain</keyword>
<feature type="region of interest" description="Disordered" evidence="13">
    <location>
        <begin position="60"/>
        <end position="85"/>
    </location>
</feature>
<keyword evidence="5" id="KW-0813">Transport</keyword>
<dbReference type="PANTHER" id="PTHR17098:SF2">
    <property type="entry name" value="NADH DEHYDROGENASE [UBIQUINONE] 1 ALPHA SUBCOMPLEX SUBUNIT 1"/>
    <property type="match status" value="1"/>
</dbReference>
<feature type="transmembrane region" description="Helical" evidence="14">
    <location>
        <begin position="7"/>
        <end position="28"/>
    </location>
</feature>
<proteinExistence type="inferred from homology"/>
<evidence type="ECO:0000256" key="7">
    <source>
        <dbReference type="ARBA" id="ARBA00022692"/>
    </source>
</evidence>
<evidence type="ECO:0000256" key="14">
    <source>
        <dbReference type="SAM" id="Phobius"/>
    </source>
</evidence>
<evidence type="ECO:0000256" key="13">
    <source>
        <dbReference type="SAM" id="MobiDB-lite"/>
    </source>
</evidence>
<dbReference type="RefSeq" id="XP_025373758.1">
    <property type="nucleotide sequence ID" value="XM_025519400.1"/>
</dbReference>
<comment type="function">
    <text evidence="1">Accessory subunit of the mitochondrial membrane respiratory chain NADH dehydrogenase (Complex I), that is believed not to be involved in catalysis. Complex I functions in the transfer of electrons from NADH to the respiratory chain. The immediate electron acceptor for the enzyme is believed to be ubiquinone.</text>
</comment>
<dbReference type="EMBL" id="KZ819644">
    <property type="protein sequence ID" value="PWN86560.1"/>
    <property type="molecule type" value="Genomic_DNA"/>
</dbReference>
<keyword evidence="16" id="KW-1185">Reference proteome</keyword>
<keyword evidence="9" id="KW-0249">Electron transport</keyword>
<evidence type="ECO:0000256" key="8">
    <source>
        <dbReference type="ARBA" id="ARBA00022792"/>
    </source>
</evidence>
<dbReference type="GeneID" id="37041316"/>
<dbReference type="GO" id="GO:0005743">
    <property type="term" value="C:mitochondrial inner membrane"/>
    <property type="evidence" value="ECO:0007669"/>
    <property type="project" value="UniProtKB-SubCell"/>
</dbReference>
<keyword evidence="8" id="KW-0999">Mitochondrion inner membrane</keyword>
<dbReference type="AlphaFoldDB" id="A0A316Y8P4"/>
<evidence type="ECO:0000256" key="4">
    <source>
        <dbReference type="ARBA" id="ARBA00016392"/>
    </source>
</evidence>
<comment type="similarity">
    <text evidence="3">Belongs to the complex I NDUFA1 subunit family.</text>
</comment>
<accession>A0A316Y8P4</accession>
<organism evidence="15 16">
    <name type="scientific">Acaromyces ingoldii</name>
    <dbReference type="NCBI Taxonomy" id="215250"/>
    <lineage>
        <taxon>Eukaryota</taxon>
        <taxon>Fungi</taxon>
        <taxon>Dikarya</taxon>
        <taxon>Basidiomycota</taxon>
        <taxon>Ustilaginomycotina</taxon>
        <taxon>Exobasidiomycetes</taxon>
        <taxon>Exobasidiales</taxon>
        <taxon>Cryptobasidiaceae</taxon>
        <taxon>Acaromyces</taxon>
    </lineage>
</organism>
<evidence type="ECO:0000256" key="2">
    <source>
        <dbReference type="ARBA" id="ARBA00004298"/>
    </source>
</evidence>
<dbReference type="InParanoid" id="A0A316Y8P4"/>